<dbReference type="OrthoDB" id="8480302at2"/>
<reference evidence="1 2" key="1">
    <citation type="submission" date="2018-07" db="EMBL/GenBank/DDBJ databases">
        <title>Genomic Encyclopedia of Type Strains, Phase IV (KMG-IV): sequencing the most valuable type-strain genomes for metagenomic binning, comparative biology and taxonomic classification.</title>
        <authorList>
            <person name="Goeker M."/>
        </authorList>
    </citation>
    <scope>NUCLEOTIDE SEQUENCE [LARGE SCALE GENOMIC DNA]</scope>
    <source>
        <strain evidence="1 2">DSM 101478</strain>
    </source>
</reference>
<protein>
    <submittedName>
        <fullName evidence="1">Putative signal transducing protein</fullName>
    </submittedName>
</protein>
<dbReference type="Proteomes" id="UP000255317">
    <property type="component" value="Unassembled WGS sequence"/>
</dbReference>
<name>A0A370QJF4_9FLAO</name>
<evidence type="ECO:0000313" key="1">
    <source>
        <dbReference type="EMBL" id="RDK88475.1"/>
    </source>
</evidence>
<proteinExistence type="predicted"/>
<keyword evidence="2" id="KW-1185">Reference proteome</keyword>
<dbReference type="InterPro" id="IPR011322">
    <property type="entry name" value="N-reg_PII-like_a/b"/>
</dbReference>
<comment type="caution">
    <text evidence="1">The sequence shown here is derived from an EMBL/GenBank/DDBJ whole genome shotgun (WGS) entry which is preliminary data.</text>
</comment>
<organism evidence="1 2">
    <name type="scientific">Marinirhabdus gelatinilytica</name>
    <dbReference type="NCBI Taxonomy" id="1703343"/>
    <lineage>
        <taxon>Bacteria</taxon>
        <taxon>Pseudomonadati</taxon>
        <taxon>Bacteroidota</taxon>
        <taxon>Flavobacteriia</taxon>
        <taxon>Flavobacteriales</taxon>
        <taxon>Flavobacteriaceae</taxon>
    </lineage>
</organism>
<dbReference type="EMBL" id="QRAO01000001">
    <property type="protein sequence ID" value="RDK88475.1"/>
    <property type="molecule type" value="Genomic_DNA"/>
</dbReference>
<dbReference type="Gene3D" id="3.30.70.790">
    <property type="entry name" value="UreE, C-terminal domain"/>
    <property type="match status" value="1"/>
</dbReference>
<sequence length="79" mass="9035">MKDYQVIAIFTYPSEYTVLQHLLQQAGLRFLFQNETMVSVLPFHSNAFGGIRLLVHREDVTEASKILSDLNNPSQLKIV</sequence>
<gene>
    <name evidence="1" type="ORF">C8D94_101348</name>
</gene>
<accession>A0A370QJF4</accession>
<dbReference type="SUPFAM" id="SSF54913">
    <property type="entry name" value="GlnB-like"/>
    <property type="match status" value="1"/>
</dbReference>
<evidence type="ECO:0000313" key="2">
    <source>
        <dbReference type="Proteomes" id="UP000255317"/>
    </source>
</evidence>
<dbReference type="AlphaFoldDB" id="A0A370QJF4"/>
<dbReference type="RefSeq" id="WP_115122174.1">
    <property type="nucleotide sequence ID" value="NZ_QRAO01000001.1"/>
</dbReference>